<protein>
    <submittedName>
        <fullName evidence="3">Universal stress protein</fullName>
    </submittedName>
</protein>
<dbReference type="SUPFAM" id="SSF52402">
    <property type="entry name" value="Adenine nucleotide alpha hydrolases-like"/>
    <property type="match status" value="2"/>
</dbReference>
<evidence type="ECO:0000259" key="2">
    <source>
        <dbReference type="Pfam" id="PF00582"/>
    </source>
</evidence>
<organism evidence="3">
    <name type="scientific">Rhodanobacter sp. FW102-FHT14D07</name>
    <dbReference type="NCBI Taxonomy" id="3351462"/>
    <lineage>
        <taxon>Bacteria</taxon>
        <taxon>Pseudomonadati</taxon>
        <taxon>Pseudomonadota</taxon>
        <taxon>Gammaproteobacteria</taxon>
        <taxon>Lysobacterales</taxon>
        <taxon>Rhodanobacteraceae</taxon>
        <taxon>Rhodanobacter</taxon>
    </lineage>
</organism>
<reference evidence="3" key="1">
    <citation type="submission" date="2024-10" db="EMBL/GenBank/DDBJ databases">
        <authorList>
            <person name="Lesea H.P."/>
            <person name="Kuehl J.V."/>
            <person name="Chandonia J.-M."/>
        </authorList>
    </citation>
    <scope>NUCLEOTIDE SEQUENCE</scope>
    <source>
        <strain evidence="3">FW102-FHT14D07</strain>
    </source>
</reference>
<feature type="domain" description="UspA" evidence="2">
    <location>
        <begin position="148"/>
        <end position="264"/>
    </location>
</feature>
<proteinExistence type="inferred from homology"/>
<comment type="similarity">
    <text evidence="1">Belongs to the universal stress protein A family.</text>
</comment>
<dbReference type="Pfam" id="PF00582">
    <property type="entry name" value="Usp"/>
    <property type="match status" value="1"/>
</dbReference>
<sequence length="267" mass="28053">MRDILAHSPDYFSWHGNVRYAAQLAAAIQASLTGLFVTPPGTPIPAPPRLAAEMAAYVHDELQQAVLAGRDFAAWAARWGVADARWQVALGPASDALAMAGNWHDLIVLQGNASSGDPQERVICDVLLSGTPCIVVPHANVAQGLPVHVMVAWDGSPTSSRALHAALPLLQSAQVVSLSQPAAGSTQAQHTDALSHLCARGVRVGTVETIDGTDEMAGEQLLAYANATRADLIVMGARGCRRLGQRSLGTSTSIVLTQAHLPVFLKN</sequence>
<dbReference type="PRINTS" id="PR01438">
    <property type="entry name" value="UNVRSLSTRESS"/>
</dbReference>
<name>A0AB74UMR9_9GAMM</name>
<dbReference type="Gene3D" id="3.40.50.12370">
    <property type="match status" value="1"/>
</dbReference>
<dbReference type="AlphaFoldDB" id="A0AB74UMR9"/>
<accession>A0AB74UMR9</accession>
<dbReference type="CDD" id="cd00293">
    <property type="entry name" value="USP-like"/>
    <property type="match status" value="1"/>
</dbReference>
<dbReference type="InterPro" id="IPR006015">
    <property type="entry name" value="Universal_stress_UspA"/>
</dbReference>
<evidence type="ECO:0000256" key="1">
    <source>
        <dbReference type="ARBA" id="ARBA00008791"/>
    </source>
</evidence>
<dbReference type="InterPro" id="IPR006016">
    <property type="entry name" value="UspA"/>
</dbReference>
<gene>
    <name evidence="3" type="ORF">ACFYG5_12465</name>
</gene>
<dbReference type="RefSeq" id="WP_395116658.1">
    <property type="nucleotide sequence ID" value="NZ_CP170721.1"/>
</dbReference>
<evidence type="ECO:0000313" key="3">
    <source>
        <dbReference type="EMBL" id="XIA17377.1"/>
    </source>
</evidence>
<dbReference type="EMBL" id="CP170721">
    <property type="protein sequence ID" value="XIA17377.1"/>
    <property type="molecule type" value="Genomic_DNA"/>
</dbReference>